<dbReference type="InterPro" id="IPR029000">
    <property type="entry name" value="Cyclophilin-like_dom_sf"/>
</dbReference>
<dbReference type="GO" id="GO:0003755">
    <property type="term" value="F:peptidyl-prolyl cis-trans isomerase activity"/>
    <property type="evidence" value="ECO:0007669"/>
    <property type="project" value="UniProtKB-UniRule"/>
</dbReference>
<dbReference type="GO" id="GO:0006457">
    <property type="term" value="P:protein folding"/>
    <property type="evidence" value="ECO:0007669"/>
    <property type="project" value="InterPro"/>
</dbReference>
<gene>
    <name evidence="7" type="ORF">BBD42_23495</name>
</gene>
<dbReference type="PROSITE" id="PS50072">
    <property type="entry name" value="CSA_PPIASE_2"/>
    <property type="match status" value="1"/>
</dbReference>
<dbReference type="EC" id="5.2.1.8" evidence="5"/>
<dbReference type="SUPFAM" id="SSF50891">
    <property type="entry name" value="Cyclophilin-like"/>
    <property type="match status" value="1"/>
</dbReference>
<dbReference type="RefSeq" id="WP_099520161.1">
    <property type="nucleotide sequence ID" value="NZ_CP016808.1"/>
</dbReference>
<evidence type="ECO:0000256" key="5">
    <source>
        <dbReference type="RuleBase" id="RU363019"/>
    </source>
</evidence>
<evidence type="ECO:0000313" key="7">
    <source>
        <dbReference type="EMBL" id="ANY69114.1"/>
    </source>
</evidence>
<evidence type="ECO:0000256" key="2">
    <source>
        <dbReference type="ARBA" id="ARBA00002388"/>
    </source>
</evidence>
<name>A0A1B2DN22_9BACL</name>
<evidence type="ECO:0000256" key="4">
    <source>
        <dbReference type="ARBA" id="ARBA00023235"/>
    </source>
</evidence>
<keyword evidence="3 5" id="KW-0697">Rotamase</keyword>
<evidence type="ECO:0000256" key="1">
    <source>
        <dbReference type="ARBA" id="ARBA00000971"/>
    </source>
</evidence>
<dbReference type="Gene3D" id="2.40.100.10">
    <property type="entry name" value="Cyclophilin-like"/>
    <property type="match status" value="1"/>
</dbReference>
<dbReference type="CDD" id="cd00317">
    <property type="entry name" value="cyclophilin"/>
    <property type="match status" value="1"/>
</dbReference>
<comment type="similarity">
    <text evidence="5">Belongs to the cyclophilin-type PPIase family.</text>
</comment>
<comment type="catalytic activity">
    <reaction evidence="1 5">
        <text>[protein]-peptidylproline (omega=180) = [protein]-peptidylproline (omega=0)</text>
        <dbReference type="Rhea" id="RHEA:16237"/>
        <dbReference type="Rhea" id="RHEA-COMP:10747"/>
        <dbReference type="Rhea" id="RHEA-COMP:10748"/>
        <dbReference type="ChEBI" id="CHEBI:83833"/>
        <dbReference type="ChEBI" id="CHEBI:83834"/>
        <dbReference type="EC" id="5.2.1.8"/>
    </reaction>
</comment>
<dbReference type="InterPro" id="IPR020892">
    <property type="entry name" value="Cyclophilin-type_PPIase_CS"/>
</dbReference>
<dbReference type="PANTHER" id="PTHR45625">
    <property type="entry name" value="PEPTIDYL-PROLYL CIS-TRANS ISOMERASE-RELATED"/>
    <property type="match status" value="1"/>
</dbReference>
<proteinExistence type="inferred from homology"/>
<dbReference type="PROSITE" id="PS00170">
    <property type="entry name" value="CSA_PPIASE_1"/>
    <property type="match status" value="1"/>
</dbReference>
<feature type="domain" description="PPIase cyclophilin-type" evidence="6">
    <location>
        <begin position="72"/>
        <end position="214"/>
    </location>
</feature>
<accession>A0A1B2DN22</accession>
<dbReference type="AlphaFoldDB" id="A0A1B2DN22"/>
<keyword evidence="4 5" id="KW-0413">Isomerase</keyword>
<dbReference type="PRINTS" id="PR00153">
    <property type="entry name" value="CSAPPISMRASE"/>
</dbReference>
<organism evidence="7">
    <name type="scientific">Paenibacillus sp. BIHB 4019</name>
    <dbReference type="NCBI Taxonomy" id="1870819"/>
    <lineage>
        <taxon>Bacteria</taxon>
        <taxon>Bacillati</taxon>
        <taxon>Bacillota</taxon>
        <taxon>Bacilli</taxon>
        <taxon>Bacillales</taxon>
        <taxon>Paenibacillaceae</taxon>
        <taxon>Paenibacillus</taxon>
    </lineage>
</organism>
<dbReference type="PANTHER" id="PTHR45625:SF4">
    <property type="entry name" value="PEPTIDYLPROLYL ISOMERASE DOMAIN AND WD REPEAT-CONTAINING PROTEIN 1"/>
    <property type="match status" value="1"/>
</dbReference>
<evidence type="ECO:0000256" key="3">
    <source>
        <dbReference type="ARBA" id="ARBA00023110"/>
    </source>
</evidence>
<dbReference type="Pfam" id="PF00160">
    <property type="entry name" value="Pro_isomerase"/>
    <property type="match status" value="1"/>
</dbReference>
<dbReference type="InterPro" id="IPR044666">
    <property type="entry name" value="Cyclophilin_A-like"/>
</dbReference>
<comment type="function">
    <text evidence="2 5">PPIases accelerate the folding of proteins. It catalyzes the cis-trans isomerization of proline imidic peptide bonds in oligopeptides.</text>
</comment>
<evidence type="ECO:0000259" key="6">
    <source>
        <dbReference type="PROSITE" id="PS50072"/>
    </source>
</evidence>
<protein>
    <recommendedName>
        <fullName evidence="5">Peptidyl-prolyl cis-trans isomerase</fullName>
        <shortName evidence="5">PPIase</shortName>
        <ecNumber evidence="5">5.2.1.8</ecNumber>
    </recommendedName>
</protein>
<dbReference type="PROSITE" id="PS51257">
    <property type="entry name" value="PROKAR_LIPOPROTEIN"/>
    <property type="match status" value="1"/>
</dbReference>
<dbReference type="EMBL" id="CP016808">
    <property type="protein sequence ID" value="ANY69114.1"/>
    <property type="molecule type" value="Genomic_DNA"/>
</dbReference>
<dbReference type="InterPro" id="IPR002130">
    <property type="entry name" value="Cyclophilin-type_PPIase_dom"/>
</dbReference>
<reference evidence="7" key="1">
    <citation type="submission" date="2016-08" db="EMBL/GenBank/DDBJ databases">
        <title>Complete Genome Seqeunce of Paenibacillus sp. BIHB 4019 from tea rhizoplane.</title>
        <authorList>
            <person name="Thakur R."/>
            <person name="Swarnkar M.K."/>
            <person name="Gulati A."/>
        </authorList>
    </citation>
    <scope>NUCLEOTIDE SEQUENCE [LARGE SCALE GENOMIC DNA]</scope>
    <source>
        <strain evidence="7">BIHB4019</strain>
    </source>
</reference>
<sequence>MSRKQWSVCSALVIALLIMTLLTGCGAKGSLTGTGTAAESGNAEKVMRWERMPEMELDLNKTYSAVFTTNKGNFTVKLYANEAPITVNNFVFLARHGFYDGLTFHRIIESFMIQGGDPQGNGVGTPGYSIPDELDTEIKYESGIVAMANAGKPNTGGSQFFICTGSGSENLNQNPNYSIFGKVVSGMDTVLEIAKTPVDNNEPLEEIIIQNIIIQEK</sequence>